<protein>
    <submittedName>
        <fullName evidence="1">Uncharacterized protein</fullName>
    </submittedName>
</protein>
<gene>
    <name evidence="1" type="ORF">C490_05872</name>
</gene>
<comment type="caution">
    <text evidence="1">The sequence shown here is derived from an EMBL/GenBank/DDBJ whole genome shotgun (WGS) entry which is preliminary data.</text>
</comment>
<proteinExistence type="predicted"/>
<dbReference type="EMBL" id="AOIC01000046">
    <property type="protein sequence ID" value="ELY70794.1"/>
    <property type="molecule type" value="Genomic_DNA"/>
</dbReference>
<dbReference type="InterPro" id="IPR058716">
    <property type="entry name" value="WNWW_dom-containing"/>
</dbReference>
<reference evidence="1 2" key="1">
    <citation type="journal article" date="2014" name="PLoS Genet.">
        <title>Phylogenetically driven sequencing of extremely halophilic archaea reveals strategies for static and dynamic osmo-response.</title>
        <authorList>
            <person name="Becker E.A."/>
            <person name="Seitzer P.M."/>
            <person name="Tritt A."/>
            <person name="Larsen D."/>
            <person name="Krusor M."/>
            <person name="Yao A.I."/>
            <person name="Wu D."/>
            <person name="Madern D."/>
            <person name="Eisen J.A."/>
            <person name="Darling A.E."/>
            <person name="Facciotti M.T."/>
        </authorList>
    </citation>
    <scope>NUCLEOTIDE SEQUENCE [LARGE SCALE GENOMIC DNA]</scope>
    <source>
        <strain evidence="1 2">SP2</strain>
    </source>
</reference>
<dbReference type="PATRIC" id="fig|797304.7.peg.1183"/>
<dbReference type="AlphaFoldDB" id="L9Y9P8"/>
<organism evidence="1 2">
    <name type="scientific">Natronobacterium gregoryi (strain ATCC 43098 / DSM 3393 / CCM 3738 / CIP 104747 / IAM 13177 / JCM 8860 / NBRC 102187 / NCIMB 2189 / SP2)</name>
    <dbReference type="NCBI Taxonomy" id="797304"/>
    <lineage>
        <taxon>Archaea</taxon>
        <taxon>Methanobacteriati</taxon>
        <taxon>Methanobacteriota</taxon>
        <taxon>Stenosarchaea group</taxon>
        <taxon>Halobacteria</taxon>
        <taxon>Halobacteriales</taxon>
        <taxon>Natrialbaceae</taxon>
        <taxon>Natronobacterium</taxon>
    </lineage>
</organism>
<dbReference type="Proteomes" id="UP000011613">
    <property type="component" value="Unassembled WGS sequence"/>
</dbReference>
<name>L9Y9P8_NATGS</name>
<accession>L9Y9P8</accession>
<evidence type="ECO:0000313" key="2">
    <source>
        <dbReference type="Proteomes" id="UP000011613"/>
    </source>
</evidence>
<dbReference type="Pfam" id="PF26484">
    <property type="entry name" value="WNWW"/>
    <property type="match status" value="1"/>
</dbReference>
<sequence>MGRHLAEFSEVAPGRWDDSIVGPTRTVKYAAVLRVAVFIDPDRLETRLREEFDGTSGERRVVVRQAVDLADSGQYREDTGGPLTNDVVVAELADAPDGTPADRWNWWIGSLEIAFGDYGTFRIDRYRA</sequence>
<evidence type="ECO:0000313" key="1">
    <source>
        <dbReference type="EMBL" id="ELY70794.1"/>
    </source>
</evidence>